<keyword evidence="3" id="KW-1185">Reference proteome</keyword>
<protein>
    <submittedName>
        <fullName evidence="2">Uncharacterized protein</fullName>
    </submittedName>
</protein>
<dbReference type="AlphaFoldDB" id="A0AAD7MSP9"/>
<comment type="caution">
    <text evidence="2">The sequence shown here is derived from an EMBL/GenBank/DDBJ whole genome shotgun (WGS) entry which is preliminary data.</text>
</comment>
<name>A0AAD7MSP9_9AGAR</name>
<gene>
    <name evidence="2" type="ORF">B0H16DRAFT_1469071</name>
</gene>
<organism evidence="2 3">
    <name type="scientific">Mycena metata</name>
    <dbReference type="NCBI Taxonomy" id="1033252"/>
    <lineage>
        <taxon>Eukaryota</taxon>
        <taxon>Fungi</taxon>
        <taxon>Dikarya</taxon>
        <taxon>Basidiomycota</taxon>
        <taxon>Agaricomycotina</taxon>
        <taxon>Agaricomycetes</taxon>
        <taxon>Agaricomycetidae</taxon>
        <taxon>Agaricales</taxon>
        <taxon>Marasmiineae</taxon>
        <taxon>Mycenaceae</taxon>
        <taxon>Mycena</taxon>
    </lineage>
</organism>
<evidence type="ECO:0000313" key="3">
    <source>
        <dbReference type="Proteomes" id="UP001215598"/>
    </source>
</evidence>
<dbReference type="Proteomes" id="UP001215598">
    <property type="component" value="Unassembled WGS sequence"/>
</dbReference>
<accession>A0AAD7MSP9</accession>
<feature type="region of interest" description="Disordered" evidence="1">
    <location>
        <begin position="18"/>
        <end position="42"/>
    </location>
</feature>
<reference evidence="2" key="1">
    <citation type="submission" date="2023-03" db="EMBL/GenBank/DDBJ databases">
        <title>Massive genome expansion in bonnet fungi (Mycena s.s.) driven by repeated elements and novel gene families across ecological guilds.</title>
        <authorList>
            <consortium name="Lawrence Berkeley National Laboratory"/>
            <person name="Harder C.B."/>
            <person name="Miyauchi S."/>
            <person name="Viragh M."/>
            <person name="Kuo A."/>
            <person name="Thoen E."/>
            <person name="Andreopoulos B."/>
            <person name="Lu D."/>
            <person name="Skrede I."/>
            <person name="Drula E."/>
            <person name="Henrissat B."/>
            <person name="Morin E."/>
            <person name="Kohler A."/>
            <person name="Barry K."/>
            <person name="LaButti K."/>
            <person name="Morin E."/>
            <person name="Salamov A."/>
            <person name="Lipzen A."/>
            <person name="Mereny Z."/>
            <person name="Hegedus B."/>
            <person name="Baldrian P."/>
            <person name="Stursova M."/>
            <person name="Weitz H."/>
            <person name="Taylor A."/>
            <person name="Grigoriev I.V."/>
            <person name="Nagy L.G."/>
            <person name="Martin F."/>
            <person name="Kauserud H."/>
        </authorList>
    </citation>
    <scope>NUCLEOTIDE SEQUENCE</scope>
    <source>
        <strain evidence="2">CBHHK182m</strain>
    </source>
</reference>
<evidence type="ECO:0000256" key="1">
    <source>
        <dbReference type="SAM" id="MobiDB-lite"/>
    </source>
</evidence>
<proteinExistence type="predicted"/>
<evidence type="ECO:0000313" key="2">
    <source>
        <dbReference type="EMBL" id="KAJ7731509.1"/>
    </source>
</evidence>
<sequence length="192" mass="20677">MLGAATLGHSTVSHAVDPNRLLHVPRTSPRDGRPKSTATKGFRGLNPAIDKAHLAGTRILDLALAVLCPERRGGGVPGQEIFKIARISPAACAHLVPAVLAMCMGETGGLSKAALMLLDLLVGFRAAMDTEVYKWLLGKFSGDAESKGRLEDLVRATRAGARFGIEAKCYSAVELTQLYRGAMERLEERWER</sequence>
<dbReference type="EMBL" id="JARKIB010000152">
    <property type="protein sequence ID" value="KAJ7731509.1"/>
    <property type="molecule type" value="Genomic_DNA"/>
</dbReference>